<dbReference type="OMA" id="DRIRQGH"/>
<protein>
    <submittedName>
        <fullName evidence="3">Nucleotide-binding universal stress protein, UspA family</fullName>
    </submittedName>
</protein>
<dbReference type="Proteomes" id="UP000182829">
    <property type="component" value="Unassembled WGS sequence"/>
</dbReference>
<comment type="similarity">
    <text evidence="1">Belongs to the universal stress protein A family.</text>
</comment>
<proteinExistence type="inferred from homology"/>
<evidence type="ECO:0000259" key="2">
    <source>
        <dbReference type="Pfam" id="PF00582"/>
    </source>
</evidence>
<reference evidence="3 4" key="1">
    <citation type="submission" date="2016-10" db="EMBL/GenBank/DDBJ databases">
        <authorList>
            <person name="de Groot N.N."/>
        </authorList>
    </citation>
    <scope>NUCLEOTIDE SEQUENCE [LARGE SCALE GENOMIC DNA]</scope>
    <source>
        <strain evidence="3 4">SP2</strain>
    </source>
</reference>
<dbReference type="PANTHER" id="PTHR46268:SF6">
    <property type="entry name" value="UNIVERSAL STRESS PROTEIN UP12"/>
    <property type="match status" value="1"/>
</dbReference>
<evidence type="ECO:0000313" key="3">
    <source>
        <dbReference type="EMBL" id="SFI88049.1"/>
    </source>
</evidence>
<feature type="domain" description="UspA" evidence="2">
    <location>
        <begin position="1"/>
        <end position="149"/>
    </location>
</feature>
<dbReference type="AlphaFoldDB" id="A0A1I3LTI4"/>
<dbReference type="EMBL" id="FORO01000008">
    <property type="protein sequence ID" value="SFI88049.1"/>
    <property type="molecule type" value="Genomic_DNA"/>
</dbReference>
<dbReference type="InterPro" id="IPR014729">
    <property type="entry name" value="Rossmann-like_a/b/a_fold"/>
</dbReference>
<organism evidence="3 4">
    <name type="scientific">Natronobacterium gregoryi</name>
    <dbReference type="NCBI Taxonomy" id="44930"/>
    <lineage>
        <taxon>Archaea</taxon>
        <taxon>Methanobacteriati</taxon>
        <taxon>Methanobacteriota</taxon>
        <taxon>Stenosarchaea group</taxon>
        <taxon>Halobacteria</taxon>
        <taxon>Halobacteriales</taxon>
        <taxon>Natrialbaceae</taxon>
        <taxon>Natronobacterium</taxon>
    </lineage>
</organism>
<evidence type="ECO:0000256" key="1">
    <source>
        <dbReference type="ARBA" id="ARBA00008791"/>
    </source>
</evidence>
<sequence>MYEKILVPTDGSEVAEAAIDHALDIASTYGAELHTMYVIDTAAIDVSLGTEQVERLREGHFGEMPELQEEATKAMGVVTQQANEHDLDVSIVEQVTAGQPHRQIDRYTKDNDIDLVVMGSAGRTGVRRALLGSVAERTLRTTKTPVLVVDIRTEDE</sequence>
<name>A0A1I3LTI4_9EURY</name>
<evidence type="ECO:0000313" key="4">
    <source>
        <dbReference type="Proteomes" id="UP000182829"/>
    </source>
</evidence>
<dbReference type="OrthoDB" id="107030at2157"/>
<dbReference type="InterPro" id="IPR006015">
    <property type="entry name" value="Universal_stress_UspA"/>
</dbReference>
<accession>A0A1I3LTI4</accession>
<dbReference type="SUPFAM" id="SSF52402">
    <property type="entry name" value="Adenine nucleotide alpha hydrolases-like"/>
    <property type="match status" value="1"/>
</dbReference>
<dbReference type="PANTHER" id="PTHR46268">
    <property type="entry name" value="STRESS RESPONSE PROTEIN NHAX"/>
    <property type="match status" value="1"/>
</dbReference>
<dbReference type="CDD" id="cd00293">
    <property type="entry name" value="USP-like"/>
    <property type="match status" value="1"/>
</dbReference>
<dbReference type="PRINTS" id="PR01438">
    <property type="entry name" value="UNVRSLSTRESS"/>
</dbReference>
<gene>
    <name evidence="3" type="ORF">SAMN05443661_10845</name>
</gene>
<dbReference type="GeneID" id="14207689"/>
<dbReference type="RefSeq" id="WP_005576305.1">
    <property type="nucleotide sequence ID" value="NZ_FORO01000008.1"/>
</dbReference>
<dbReference type="Pfam" id="PF00582">
    <property type="entry name" value="Usp"/>
    <property type="match status" value="1"/>
</dbReference>
<dbReference type="Gene3D" id="3.40.50.620">
    <property type="entry name" value="HUPs"/>
    <property type="match status" value="1"/>
</dbReference>
<dbReference type="InterPro" id="IPR006016">
    <property type="entry name" value="UspA"/>
</dbReference>